<evidence type="ECO:0000313" key="2">
    <source>
        <dbReference type="EMBL" id="TFK53193.1"/>
    </source>
</evidence>
<protein>
    <submittedName>
        <fullName evidence="2">Uncharacterized protein</fullName>
    </submittedName>
</protein>
<feature type="region of interest" description="Disordered" evidence="1">
    <location>
        <begin position="1"/>
        <end position="52"/>
    </location>
</feature>
<accession>A0A5C3N7C0</accession>
<evidence type="ECO:0000256" key="1">
    <source>
        <dbReference type="SAM" id="MobiDB-lite"/>
    </source>
</evidence>
<dbReference type="OrthoDB" id="2418900at2759"/>
<dbReference type="AlphaFoldDB" id="A0A5C3N7C0"/>
<organism evidence="2 3">
    <name type="scientific">Heliocybe sulcata</name>
    <dbReference type="NCBI Taxonomy" id="5364"/>
    <lineage>
        <taxon>Eukaryota</taxon>
        <taxon>Fungi</taxon>
        <taxon>Dikarya</taxon>
        <taxon>Basidiomycota</taxon>
        <taxon>Agaricomycotina</taxon>
        <taxon>Agaricomycetes</taxon>
        <taxon>Gloeophyllales</taxon>
        <taxon>Gloeophyllaceae</taxon>
        <taxon>Heliocybe</taxon>
    </lineage>
</organism>
<dbReference type="InterPro" id="IPR041078">
    <property type="entry name" value="Plavaka"/>
</dbReference>
<evidence type="ECO:0000313" key="3">
    <source>
        <dbReference type="Proteomes" id="UP000305948"/>
    </source>
</evidence>
<reference evidence="2 3" key="1">
    <citation type="journal article" date="2019" name="Nat. Ecol. Evol.">
        <title>Megaphylogeny resolves global patterns of mushroom evolution.</title>
        <authorList>
            <person name="Varga T."/>
            <person name="Krizsan K."/>
            <person name="Foldi C."/>
            <person name="Dima B."/>
            <person name="Sanchez-Garcia M."/>
            <person name="Sanchez-Ramirez S."/>
            <person name="Szollosi G.J."/>
            <person name="Szarkandi J.G."/>
            <person name="Papp V."/>
            <person name="Albert L."/>
            <person name="Andreopoulos W."/>
            <person name="Angelini C."/>
            <person name="Antonin V."/>
            <person name="Barry K.W."/>
            <person name="Bougher N.L."/>
            <person name="Buchanan P."/>
            <person name="Buyck B."/>
            <person name="Bense V."/>
            <person name="Catcheside P."/>
            <person name="Chovatia M."/>
            <person name="Cooper J."/>
            <person name="Damon W."/>
            <person name="Desjardin D."/>
            <person name="Finy P."/>
            <person name="Geml J."/>
            <person name="Haridas S."/>
            <person name="Hughes K."/>
            <person name="Justo A."/>
            <person name="Karasinski D."/>
            <person name="Kautmanova I."/>
            <person name="Kiss B."/>
            <person name="Kocsube S."/>
            <person name="Kotiranta H."/>
            <person name="LaButti K.M."/>
            <person name="Lechner B.E."/>
            <person name="Liimatainen K."/>
            <person name="Lipzen A."/>
            <person name="Lukacs Z."/>
            <person name="Mihaltcheva S."/>
            <person name="Morgado L.N."/>
            <person name="Niskanen T."/>
            <person name="Noordeloos M.E."/>
            <person name="Ohm R.A."/>
            <person name="Ortiz-Santana B."/>
            <person name="Ovrebo C."/>
            <person name="Racz N."/>
            <person name="Riley R."/>
            <person name="Savchenko A."/>
            <person name="Shiryaev A."/>
            <person name="Soop K."/>
            <person name="Spirin V."/>
            <person name="Szebenyi C."/>
            <person name="Tomsovsky M."/>
            <person name="Tulloss R.E."/>
            <person name="Uehling J."/>
            <person name="Grigoriev I.V."/>
            <person name="Vagvolgyi C."/>
            <person name="Papp T."/>
            <person name="Martin F.M."/>
            <person name="Miettinen O."/>
            <person name="Hibbett D.S."/>
            <person name="Nagy L.G."/>
        </authorList>
    </citation>
    <scope>NUCLEOTIDE SEQUENCE [LARGE SCALE GENOMIC DNA]</scope>
    <source>
        <strain evidence="2 3">OMC1185</strain>
    </source>
</reference>
<sequence length="895" mass="102177">MPCDNAIGSPYPEVPATADDDATDEPSHGASTEDNEEDSRPGSRFVEPFPGAAGDVLRQEKTKFNIIREVQEHEGEIDWSPFEDKEEWELASWLVQNVGQNQMDEFLKLPITRNRMRPSYKNRQSLNAKIDALPTVGAKWTQEVITIAGTEFDENGKLMDEEVELWFRDPVECIRELIGNPAFNNKLAYVPERVYADSKGAKRIYDEMWTADWWWDMQSKLPCGATVAPVILASDKTQLSQHRGDEEAWPVYLTIGNIEKGTRRSPSSHAMVLVGYLPIAELSCVSENNRAAVGYRLFHFCMRRILASLIKAGSEGVEMVCADRWVRLVFPILAAYVADHPECCLIACCKQNRCLQCLVDPKELGDLLDCIQYRKPQRTKKILEHKATGRRVQAFSAEGLRPVDKPFWADLPHTDIFRCFMPDLLHQVHKGVIKDHLLSWCVSIAGAEEVDAQFSCMPDHPDIRHFKNGISGISQWTGTESRELEKVLVGILNGAVQPSVAKAARALLDFSFYAQLHTHTDDTLTLLQAALHEFHEYKDIFLKYGVRDDFNFPKLHAIQHYLDSIKSHGSADGYNTELPECLHIDFAKAAYHATNKRDYTEQMTRWLDRQEWVHEFSIYLDWRATVRGPHFEDCYSSEETMPDQDDEDSCRPSQSVSDRNHRLILPCQPSFPQTRVATIVKDFSAPQFLEALTEYLRKSNPLNRRILEPNIADRFDIYKHVKIQLPCVLPLDTQLVDRIRASPPTLGRPGRKGVPSHSDTVLVSRDGTSVNTMDIKDLLVAQVRVIFTLPIHLRVAPQQAQQLAYVEWFTPPRATDHHLGLLSKSRWEVFPDAHLPHAEVIPLDRIVRSCHLFPKFGTGVPDSWRVDNVLEQSKGFYLNVWVDLFMFCLARLTWQ</sequence>
<dbReference type="STRING" id="5364.A0A5C3N7C0"/>
<dbReference type="Pfam" id="PF18759">
    <property type="entry name" value="Plavaka"/>
    <property type="match status" value="1"/>
</dbReference>
<keyword evidence="3" id="KW-1185">Reference proteome</keyword>
<gene>
    <name evidence="2" type="ORF">OE88DRAFT_1627519</name>
</gene>
<dbReference type="EMBL" id="ML213508">
    <property type="protein sequence ID" value="TFK53193.1"/>
    <property type="molecule type" value="Genomic_DNA"/>
</dbReference>
<proteinExistence type="predicted"/>
<feature type="region of interest" description="Disordered" evidence="1">
    <location>
        <begin position="635"/>
        <end position="655"/>
    </location>
</feature>
<dbReference type="Proteomes" id="UP000305948">
    <property type="component" value="Unassembled WGS sequence"/>
</dbReference>
<name>A0A5C3N7C0_9AGAM</name>